<dbReference type="Proteomes" id="UP001215939">
    <property type="component" value="Segment"/>
</dbReference>
<reference evidence="1" key="2">
    <citation type="journal article" date="2023" name="mSystems">
        <title>Transcriptomics-Driven Characterization of LUZ100, a T7-like Pseudomonas Phage with Temperate Features.</title>
        <authorList>
            <person name="Putzeys L."/>
            <person name="Poppeliers J."/>
            <person name="Boon M."/>
            <person name="Lood C."/>
            <person name="Vallino M."/>
            <person name="Lavigne R."/>
        </authorList>
    </citation>
    <scope>NUCLEOTIDE SEQUENCE</scope>
</reference>
<evidence type="ECO:0000313" key="2">
    <source>
        <dbReference type="Proteomes" id="UP001215939"/>
    </source>
</evidence>
<proteinExistence type="predicted"/>
<accession>A0A9Y1GKE3</accession>
<dbReference type="EMBL" id="OP329100">
    <property type="protein sequence ID" value="UXY92548.1"/>
    <property type="molecule type" value="Genomic_DNA"/>
</dbReference>
<organism evidence="1 2">
    <name type="scientific">Pseudomonas phage LUZ100</name>
    <dbReference type="NCBI Taxonomy" id="2973522"/>
    <lineage>
        <taxon>Viruses</taxon>
        <taxon>Duplodnaviria</taxon>
        <taxon>Heunggongvirae</taxon>
        <taxon>Uroviricota</taxon>
        <taxon>Caudoviricetes</taxon>
        <taxon>Autographivirales</taxon>
        <taxon>Autographivirales incertae sedis</taxon>
        <taxon>Luzcentumvirus</taxon>
        <taxon>Luzcentumvirus LUZ100</taxon>
    </lineage>
</organism>
<name>A0A9Y1GKE3_9CAUD</name>
<gene>
    <name evidence="1" type="ORF">LUZ100_gp12</name>
</gene>
<reference evidence="1" key="1">
    <citation type="submission" date="2022-08" db="EMBL/GenBank/DDBJ databases">
        <authorList>
            <person name="Putzeys L."/>
            <person name="Poppeliers J."/>
            <person name="Boon M."/>
            <person name="Lood C."/>
            <person name="Vallino M."/>
            <person name="Lavigne R."/>
        </authorList>
    </citation>
    <scope>NUCLEOTIDE SEQUENCE</scope>
</reference>
<keyword evidence="2" id="KW-1185">Reference proteome</keyword>
<sequence>MNNPASSGFSFPINYPLSQPLQTARHRTRAVCVVTAL</sequence>
<protein>
    <submittedName>
        <fullName evidence="1">Uncharacterized protein</fullName>
    </submittedName>
</protein>
<evidence type="ECO:0000313" key="1">
    <source>
        <dbReference type="EMBL" id="UXY92548.1"/>
    </source>
</evidence>